<dbReference type="Pfam" id="PF01541">
    <property type="entry name" value="GIY-YIG"/>
    <property type="match status" value="1"/>
</dbReference>
<comment type="caution">
    <text evidence="3">The sequence shown here is derived from an EMBL/GenBank/DDBJ whole genome shotgun (WGS) entry which is preliminary data.</text>
</comment>
<evidence type="ECO:0000256" key="1">
    <source>
        <dbReference type="ARBA" id="ARBA00007435"/>
    </source>
</evidence>
<dbReference type="InterPro" id="IPR000305">
    <property type="entry name" value="GIY-YIG_endonuc"/>
</dbReference>
<protein>
    <submittedName>
        <fullName evidence="3">GIY-YIG nuclease family protein</fullName>
    </submittedName>
</protein>
<dbReference type="PROSITE" id="PS50164">
    <property type="entry name" value="GIY_YIG"/>
    <property type="match status" value="1"/>
</dbReference>
<comment type="similarity">
    <text evidence="1">Belongs to the UPF0213 family.</text>
</comment>
<feature type="domain" description="GIY-YIG" evidence="2">
    <location>
        <begin position="1"/>
        <end position="75"/>
    </location>
</feature>
<gene>
    <name evidence="3" type="ORF">ABS764_10045</name>
</gene>
<dbReference type="SUPFAM" id="SSF82771">
    <property type="entry name" value="GIY-YIG endonuclease"/>
    <property type="match status" value="1"/>
</dbReference>
<dbReference type="Gene3D" id="3.40.1440.10">
    <property type="entry name" value="GIY-YIG endonuclease"/>
    <property type="match status" value="1"/>
</dbReference>
<accession>A0ABW8XV18</accession>
<reference evidence="3 4" key="1">
    <citation type="submission" date="2024-06" db="EMBL/GenBank/DDBJ databases">
        <authorList>
            <person name="Kaempfer P."/>
            <person name="Viver T."/>
        </authorList>
    </citation>
    <scope>NUCLEOTIDE SEQUENCE [LARGE SCALE GENOMIC DNA]</scope>
    <source>
        <strain evidence="3 4">ST-87</strain>
    </source>
</reference>
<dbReference type="InterPro" id="IPR035901">
    <property type="entry name" value="GIY-YIG_endonuc_sf"/>
</dbReference>
<proteinExistence type="inferred from homology"/>
<name>A0ABW8XV18_9FLAO</name>
<dbReference type="EMBL" id="JBELQA010000005">
    <property type="protein sequence ID" value="MFL9831187.1"/>
    <property type="molecule type" value="Genomic_DNA"/>
</dbReference>
<dbReference type="PANTHER" id="PTHR34477">
    <property type="entry name" value="UPF0213 PROTEIN YHBQ"/>
    <property type="match status" value="1"/>
</dbReference>
<evidence type="ECO:0000313" key="3">
    <source>
        <dbReference type="EMBL" id="MFL9831187.1"/>
    </source>
</evidence>
<dbReference type="CDD" id="cd10449">
    <property type="entry name" value="GIY-YIG_SLX1_like"/>
    <property type="match status" value="1"/>
</dbReference>
<dbReference type="PANTHER" id="PTHR34477:SF1">
    <property type="entry name" value="UPF0213 PROTEIN YHBQ"/>
    <property type="match status" value="1"/>
</dbReference>
<dbReference type="Proteomes" id="UP001629260">
    <property type="component" value="Unassembled WGS sequence"/>
</dbReference>
<keyword evidence="4" id="KW-1185">Reference proteome</keyword>
<evidence type="ECO:0000313" key="4">
    <source>
        <dbReference type="Proteomes" id="UP001629260"/>
    </source>
</evidence>
<organism evidence="3 4">
    <name type="scientific">Flavobacterium plantiphilum</name>
    <dbReference type="NCBI Taxonomy" id="3163297"/>
    <lineage>
        <taxon>Bacteria</taxon>
        <taxon>Pseudomonadati</taxon>
        <taxon>Bacteroidota</taxon>
        <taxon>Flavobacteriia</taxon>
        <taxon>Flavobacteriales</taxon>
        <taxon>Flavobacteriaceae</taxon>
        <taxon>Flavobacterium</taxon>
    </lineage>
</organism>
<dbReference type="InterPro" id="IPR050190">
    <property type="entry name" value="UPF0213_domain"/>
</dbReference>
<dbReference type="RefSeq" id="WP_408081656.1">
    <property type="nucleotide sequence ID" value="NZ_JBELQA010000005.1"/>
</dbReference>
<evidence type="ECO:0000259" key="2">
    <source>
        <dbReference type="PROSITE" id="PS50164"/>
    </source>
</evidence>
<sequence>MFYVYILYSASLDVYYKGFTSNVKGRLESHLLGKSEFTSRANDWTLVYINEYETKQLALIEEKRLKKLNRTSIQKLIQG</sequence>